<dbReference type="InterPro" id="IPR035897">
    <property type="entry name" value="Toll_tir_struct_dom_sf"/>
</dbReference>
<dbReference type="InterPro" id="IPR032675">
    <property type="entry name" value="LRR_dom_sf"/>
</dbReference>
<evidence type="ECO:0000256" key="1">
    <source>
        <dbReference type="ARBA" id="ARBA00011982"/>
    </source>
</evidence>
<dbReference type="Pfam" id="PF00931">
    <property type="entry name" value="NB-ARC"/>
    <property type="match status" value="2"/>
</dbReference>
<protein>
    <recommendedName>
        <fullName evidence="1">ADP-ribosyl cyclase/cyclic ADP-ribose hydrolase</fullName>
        <ecNumber evidence="1">3.2.2.6</ecNumber>
    </recommendedName>
</protein>
<dbReference type="InterPro" id="IPR002182">
    <property type="entry name" value="NB-ARC"/>
</dbReference>
<evidence type="ECO:0000256" key="6">
    <source>
        <dbReference type="ARBA" id="ARBA00047304"/>
    </source>
</evidence>
<dbReference type="PROSITE" id="PS50104">
    <property type="entry name" value="TIR"/>
    <property type="match status" value="1"/>
</dbReference>
<feature type="compositionally biased region" description="Polar residues" evidence="7">
    <location>
        <begin position="231"/>
        <end position="240"/>
    </location>
</feature>
<dbReference type="Gene3D" id="3.80.10.10">
    <property type="entry name" value="Ribonuclease Inhibitor"/>
    <property type="match status" value="4"/>
</dbReference>
<dbReference type="SUPFAM" id="SSF52540">
    <property type="entry name" value="P-loop containing nucleoside triphosphate hydrolases"/>
    <property type="match status" value="2"/>
</dbReference>
<dbReference type="SUPFAM" id="SSF52200">
    <property type="entry name" value="Toll/Interleukin receptor TIR domain"/>
    <property type="match status" value="1"/>
</dbReference>
<organism evidence="9 10">
    <name type="scientific">Brassica napus</name>
    <name type="common">Rape</name>
    <dbReference type="NCBI Taxonomy" id="3708"/>
    <lineage>
        <taxon>Eukaryota</taxon>
        <taxon>Viridiplantae</taxon>
        <taxon>Streptophyta</taxon>
        <taxon>Embryophyta</taxon>
        <taxon>Tracheophyta</taxon>
        <taxon>Spermatophyta</taxon>
        <taxon>Magnoliopsida</taxon>
        <taxon>eudicotyledons</taxon>
        <taxon>Gunneridae</taxon>
        <taxon>Pentapetalae</taxon>
        <taxon>rosids</taxon>
        <taxon>malvids</taxon>
        <taxon>Brassicales</taxon>
        <taxon>Brassicaceae</taxon>
        <taxon>Brassiceae</taxon>
        <taxon>Brassica</taxon>
    </lineage>
</organism>
<feature type="region of interest" description="Disordered" evidence="7">
    <location>
        <begin position="144"/>
        <end position="172"/>
    </location>
</feature>
<dbReference type="InterPro" id="IPR011713">
    <property type="entry name" value="Leu-rich_rpt_3"/>
</dbReference>
<evidence type="ECO:0000259" key="8">
    <source>
        <dbReference type="PROSITE" id="PS50104"/>
    </source>
</evidence>
<gene>
    <name evidence="9" type="ORF">HID58_051897</name>
</gene>
<dbReference type="InterPro" id="IPR027417">
    <property type="entry name" value="P-loop_NTPase"/>
</dbReference>
<dbReference type="InterPro" id="IPR045344">
    <property type="entry name" value="C-JID"/>
</dbReference>
<keyword evidence="5" id="KW-0520">NAD</keyword>
<evidence type="ECO:0000313" key="9">
    <source>
        <dbReference type="EMBL" id="KAH0889468.1"/>
    </source>
</evidence>
<dbReference type="Pfam" id="PF20160">
    <property type="entry name" value="C-JID"/>
    <property type="match status" value="2"/>
</dbReference>
<comment type="caution">
    <text evidence="9">The sequence shown here is derived from an EMBL/GenBank/DDBJ whole genome shotgun (WGS) entry which is preliminary data.</text>
</comment>
<dbReference type="InterPro" id="IPR000157">
    <property type="entry name" value="TIR_dom"/>
</dbReference>
<keyword evidence="4" id="KW-0378">Hydrolase</keyword>
<proteinExistence type="predicted"/>
<dbReference type="InterPro" id="IPR044974">
    <property type="entry name" value="Disease_R_plants"/>
</dbReference>
<dbReference type="Proteomes" id="UP000824890">
    <property type="component" value="Unassembled WGS sequence"/>
</dbReference>
<dbReference type="EC" id="3.2.2.6" evidence="1"/>
<accession>A0ABQ8AAQ6</accession>
<evidence type="ECO:0000256" key="5">
    <source>
        <dbReference type="ARBA" id="ARBA00023027"/>
    </source>
</evidence>
<dbReference type="EMBL" id="JAGKQM010000013">
    <property type="protein sequence ID" value="KAH0889468.1"/>
    <property type="molecule type" value="Genomic_DNA"/>
</dbReference>
<dbReference type="PANTHER" id="PTHR11017">
    <property type="entry name" value="LEUCINE-RICH REPEAT-CONTAINING PROTEIN"/>
    <property type="match status" value="1"/>
</dbReference>
<dbReference type="PRINTS" id="PR00364">
    <property type="entry name" value="DISEASERSIST"/>
</dbReference>
<keyword evidence="3" id="KW-0677">Repeat</keyword>
<sequence length="2120" mass="239216">MIIAECLLVIEAVQVLPDKEAEMFLMKLEQDGDHDEMYGWDICNEAVEKKFSQISFSEAKRDSSSMATYEKPQVSPPQVFLNFRGAELRQSFVAHLEMALIKSGVNMGLVFNEKRNESIFIHEIVKQVQRTLTSLGVRNPVSSADCDSVGSLQEEKKQESESQSQSSSSTDPKHQVFINFRGAQLRHSFVSHLVDALERHGLGFNLSDHGGNESEFITRIVEEVLHLLSQRQGENPSLVPSTKKPKLTESPTTAEKHETYHNVGMEQLEEKLEFDSNDTRIIGIVGMAGIGKTTLAMMLHAKWNRNFLRCVPFLDIRNKSEEHGPVWLRTTLLELLLECKIGDELTHGSVKAELLKTKFFALLDDVSDKAQLKFLLGERDWIKKGSKIIITTRDKSLLEGFADDSYVVPGLNDDEAFQLFKYHAFSDKLCSPTSTFLRLSRMFVDYARGHPLTLTLLGMELNGKGADGWVSKLEMVTQRSSVMFANQLELSEKQEDMFLDIVHFFQSEDEYFVRSLLDSGDPDSTDAVSEVKDLVNKFLITTADGRVEINVPLYTFCTDPGSPRWLRLGNFEDIMKEPMKMKKTDAKNVRGIFLDTSKLEKSICLDISTFTDMRNLRYMKIYDSCCSRRCKNQDCKLYFPDGLEFPLEEVRYLHWVKFPLDELPPDFRPENLVDLRLPYSNITRVWEGEKDTPRLKWVDLSHSNELVDLSALSKAVNLQRLNLEGCTSLEELPVEIQNMKSLVFLNLRGCISLWSLPELNLSSLKTLILSDCSNLDEFQLVSKSVEFLHLDGTAIKGLPQGIENLQRLVVLNLKNCKMLECLPNCLSNLEALDKLILSGCSKLKNLPDVKNSLKHLQVLLFDGTGAKEMPSISCFTGSEGPASGDVFLQTLGSHCSVREWPCGVNVVYSLRRLCLSGNDFLSLQPDIWKLYNLKWLDVKQCKKLRSIPMLPPRLEYFDAHGCDSLERVAKPIAFLMLSDQSHATFNFSNCNKLDRDAKDNIVSYTRWRSQLVLGELTLCSGGLVSEAPIGTCFTGWEVPAWFSHRAYGSLLKTKLPPHWCDNKFTGIGLCAVIVFDGYHNQRKSVLLKCNFEFKNEDGSSNRFSCTVGGWGEPIDTPLKPVSSHVFIGFTRRMDINKISEEDDKEKCVSTKTIIEFQVTDGMEKIKGCEVVKCGFSLFPMTTTTTTITTDEQISEWRPQVFINFRGADLRDGFISHLRKALDDNKINSENDFLIRLVNNVKEVEAIILKEREGSSSSEPIIKHVMGTISSSLPPCEKEQRLEQLEQRFGLDDKVTQILGIVGMAGIGKTTLAQKHFDTCNKLSVKKIILGIHEKSKNEEGSSNWLEKEVEDEIFKNRCFILLDDVSEKSQIEYLLGNLSRIKQGSKIVITTRDKSWIGRVVHDTYVVPGLNDNEALLLFSRHAFGNQAYTPTKKGLSKKFVDYAGGNPRALEELGKELCEAARVIGDLADKFMISVSAGQIEMPQILCSLGRELGLLPSSEDNMGKSRLWDHDTVVKTLVNQKEEDSTVRGILLDVSELKEEFAIASDKLTLMPNLRYLKIFDSTCPRQCKAVVEAVKCKVHLPDELESPLKNLRYLHWLKFPSTELPPNFKPENLVDLRLPYSMIERVWKGKKETPNLKWVDLSHSTKLTDLSALCNAESLEILNLEGCTELVDFPEDTENMKSLSFLNLRGCTSLSSLPEMNNLVRLKTLVLSGCSSFDDFHVNAKNLEHVHLDGTEILNLPRTIEQLQRLIVLNLKDCKRLRTLPDCLGKLKALEELILSGCSRLRRFPEIKEGMENLQILLLDRTEITDVPKMLLLRCANPVDQVNNVQPSPRTGGLSLLRHLCLSRNDKIISLRWSISELYHLKWIDVKYCKKLQSISMLPPNLQCLDAHGCTSLKTVASPPMATEQVPSSFIFTNCDKLEHVAKNEITCYGHDKGRILSKTLNRHNKGLSFEALVSICFPGSEVPAWFGHKASGAVLKPELPQHWSDSGLVGIALCAIVAFEELNIGNNNLHVKCIFDFNNVKTSFSYFNFPVGEEDGKEECVPKRKKEGCVPTKASIEFQVINDFGEVKNCEVLKCGFSLVYETGSWEASSRADGVEQGELESHEGVGRVRKL</sequence>
<dbReference type="SUPFAM" id="SSF52058">
    <property type="entry name" value="L domain-like"/>
    <property type="match status" value="2"/>
</dbReference>
<keyword evidence="2" id="KW-0433">Leucine-rich repeat</keyword>
<feature type="domain" description="TIR" evidence="8">
    <location>
        <begin position="75"/>
        <end position="228"/>
    </location>
</feature>
<name>A0ABQ8AAQ6_BRANA</name>
<feature type="region of interest" description="Disordered" evidence="7">
    <location>
        <begin position="231"/>
        <end position="254"/>
    </location>
</feature>
<dbReference type="PANTHER" id="PTHR11017:SF589">
    <property type="entry name" value="ADP-RIBOSYL CYCLASE_CYCLIC ADP-RIBOSE HYDROLASE-RELATED"/>
    <property type="match status" value="1"/>
</dbReference>
<feature type="compositionally biased region" description="Basic and acidic residues" evidence="7">
    <location>
        <begin position="2108"/>
        <end position="2120"/>
    </location>
</feature>
<dbReference type="Gene3D" id="3.40.50.10140">
    <property type="entry name" value="Toll/interleukin-1 receptor homology (TIR) domain"/>
    <property type="match status" value="2"/>
</dbReference>
<evidence type="ECO:0000256" key="4">
    <source>
        <dbReference type="ARBA" id="ARBA00022801"/>
    </source>
</evidence>
<dbReference type="Pfam" id="PF07725">
    <property type="entry name" value="LRR_3"/>
    <property type="match status" value="2"/>
</dbReference>
<evidence type="ECO:0000313" key="10">
    <source>
        <dbReference type="Proteomes" id="UP000824890"/>
    </source>
</evidence>
<keyword evidence="10" id="KW-1185">Reference proteome</keyword>
<evidence type="ECO:0000256" key="7">
    <source>
        <dbReference type="SAM" id="MobiDB-lite"/>
    </source>
</evidence>
<comment type="catalytic activity">
    <reaction evidence="6">
        <text>NAD(+) + H2O = ADP-D-ribose + nicotinamide + H(+)</text>
        <dbReference type="Rhea" id="RHEA:16301"/>
        <dbReference type="ChEBI" id="CHEBI:15377"/>
        <dbReference type="ChEBI" id="CHEBI:15378"/>
        <dbReference type="ChEBI" id="CHEBI:17154"/>
        <dbReference type="ChEBI" id="CHEBI:57540"/>
        <dbReference type="ChEBI" id="CHEBI:57967"/>
        <dbReference type="EC" id="3.2.2.6"/>
    </reaction>
    <physiologicalReaction direction="left-to-right" evidence="6">
        <dbReference type="Rhea" id="RHEA:16302"/>
    </physiologicalReaction>
</comment>
<evidence type="ECO:0000256" key="2">
    <source>
        <dbReference type="ARBA" id="ARBA00022614"/>
    </source>
</evidence>
<dbReference type="Gene3D" id="3.40.50.300">
    <property type="entry name" value="P-loop containing nucleotide triphosphate hydrolases"/>
    <property type="match status" value="2"/>
</dbReference>
<evidence type="ECO:0000256" key="3">
    <source>
        <dbReference type="ARBA" id="ARBA00022737"/>
    </source>
</evidence>
<reference evidence="9 10" key="1">
    <citation type="submission" date="2021-05" db="EMBL/GenBank/DDBJ databases">
        <title>Genome Assembly of Synthetic Allotetraploid Brassica napus Reveals Homoeologous Exchanges between Subgenomes.</title>
        <authorList>
            <person name="Davis J.T."/>
        </authorList>
    </citation>
    <scope>NUCLEOTIDE SEQUENCE [LARGE SCALE GENOMIC DNA]</scope>
    <source>
        <strain evidence="10">cv. Da-Ae</strain>
        <tissue evidence="9">Seedling</tissue>
    </source>
</reference>
<feature type="region of interest" description="Disordered" evidence="7">
    <location>
        <begin position="2100"/>
        <end position="2120"/>
    </location>
</feature>